<dbReference type="AlphaFoldDB" id="A0A150MT38"/>
<proteinExistence type="predicted"/>
<dbReference type="Proteomes" id="UP000075424">
    <property type="component" value="Unassembled WGS sequence"/>
</dbReference>
<dbReference type="PATRIC" id="fig|1422.18.peg.2822"/>
<organism evidence="1 2">
    <name type="scientific">Geobacillus stearothermophilus</name>
    <name type="common">Bacillus stearothermophilus</name>
    <dbReference type="NCBI Taxonomy" id="1422"/>
    <lineage>
        <taxon>Bacteria</taxon>
        <taxon>Bacillati</taxon>
        <taxon>Bacillota</taxon>
        <taxon>Bacilli</taxon>
        <taxon>Bacillales</taxon>
        <taxon>Anoxybacillaceae</taxon>
        <taxon>Geobacillus</taxon>
    </lineage>
</organism>
<comment type="caution">
    <text evidence="1">The sequence shown here is derived from an EMBL/GenBank/DDBJ whole genome shotgun (WGS) entry which is preliminary data.</text>
</comment>
<evidence type="ECO:0000313" key="1">
    <source>
        <dbReference type="EMBL" id="KYD27638.1"/>
    </source>
</evidence>
<name>A0A150MT38_GEOSE</name>
<evidence type="ECO:0000313" key="2">
    <source>
        <dbReference type="Proteomes" id="UP000075424"/>
    </source>
</evidence>
<gene>
    <name evidence="1" type="ORF">B4109_3093</name>
</gene>
<dbReference type="EMBL" id="LQYV01000040">
    <property type="protein sequence ID" value="KYD27638.1"/>
    <property type="molecule type" value="Genomic_DNA"/>
</dbReference>
<sequence length="208" mass="24940">MMFSIHEELERLSQKYRFFASKEAFKQSLKFQLQEKFRVEENKRFHDYLIDLWVEEPESGRQYAICLMNKLARVTIKQNGQTIELKHHGAQDQGRYDFLAQVEKLERITMGRRNVYGIVVLLTNDHLYWTEPMRPNTVDCEFRIHENRIITGELKWQERASAGTKENRDAPIFIKGRYQLKWHHYSTINQDKHGEFRYVAVHVGDVYS</sequence>
<reference evidence="1 2" key="1">
    <citation type="submission" date="2016-01" db="EMBL/GenBank/DDBJ databases">
        <title>Draft Genome Sequences of Seven Thermophilic Sporeformers Isolated from Foods.</title>
        <authorList>
            <person name="Berendsen E.M."/>
            <person name="Wells-Bennik M.H."/>
            <person name="Krawcyk A.O."/>
            <person name="De Jong A."/>
            <person name="Holsappel S."/>
            <person name="Eijlander R.T."/>
            <person name="Kuipers O.P."/>
        </authorList>
    </citation>
    <scope>NUCLEOTIDE SEQUENCE [LARGE SCALE GENOMIC DNA]</scope>
    <source>
        <strain evidence="1 2">B4109</strain>
    </source>
</reference>
<protein>
    <submittedName>
        <fullName evidence="1">Uncharacterized protein</fullName>
    </submittedName>
</protein>
<accession>A0A150MT38</accession>